<dbReference type="AlphaFoldDB" id="A0A1M5B3X3"/>
<dbReference type="EMBL" id="FQVL01000018">
    <property type="protein sequence ID" value="SHF37214.1"/>
    <property type="molecule type" value="Genomic_DNA"/>
</dbReference>
<protein>
    <submittedName>
        <fullName evidence="1">Uncharacterized protein</fullName>
    </submittedName>
</protein>
<evidence type="ECO:0000313" key="2">
    <source>
        <dbReference type="Proteomes" id="UP000184476"/>
    </source>
</evidence>
<keyword evidence="2" id="KW-1185">Reference proteome</keyword>
<dbReference type="STRING" id="112248.SAMN05444392_11812"/>
<dbReference type="Proteomes" id="UP000184476">
    <property type="component" value="Unassembled WGS sequence"/>
</dbReference>
<proteinExistence type="predicted"/>
<dbReference type="InterPro" id="IPR027417">
    <property type="entry name" value="P-loop_NTPase"/>
</dbReference>
<reference evidence="1 2" key="1">
    <citation type="submission" date="2016-11" db="EMBL/GenBank/DDBJ databases">
        <authorList>
            <person name="Jaros S."/>
            <person name="Januszkiewicz K."/>
            <person name="Wedrychowicz H."/>
        </authorList>
    </citation>
    <scope>NUCLEOTIDE SEQUENCE [LARGE SCALE GENOMIC DNA]</scope>
    <source>
        <strain evidence="1 2">DSM 44666</strain>
    </source>
</reference>
<gene>
    <name evidence="1" type="ORF">SAMN05444392_11812</name>
</gene>
<organism evidence="1 2">
    <name type="scientific">Seinonella peptonophila</name>
    <dbReference type="NCBI Taxonomy" id="112248"/>
    <lineage>
        <taxon>Bacteria</taxon>
        <taxon>Bacillati</taxon>
        <taxon>Bacillota</taxon>
        <taxon>Bacilli</taxon>
        <taxon>Bacillales</taxon>
        <taxon>Thermoactinomycetaceae</taxon>
        <taxon>Seinonella</taxon>
    </lineage>
</organism>
<sequence>MAWIDSEKRFVNRKEREEMIQTLTNYINSVDINQLDDEELFELQEYLTELTRLKRIHKAEVDLLYFCWEYFSETQNPDNAGNWEGFELDSPEDAAEFHKEICRDMDLVSNKKPNLKICRAAPRGHAKSTYLSKGFPIREILFRKRKYIIIISITPDVASKNLEWIALQLKHNEKLRADFGELLSSKKQENPRDSSERFVAWYPIPEHNQKLLTLCEAASTGQALRGRNWNGVRPDLIICDDLEDSDNTNTEELRAKLKDWFSKVVVPLGDPAGRKTGLIYMGTTVHPDCLLIGCFTQTWRF</sequence>
<dbReference type="Gene3D" id="3.40.50.300">
    <property type="entry name" value="P-loop containing nucleotide triphosphate hydrolases"/>
    <property type="match status" value="1"/>
</dbReference>
<name>A0A1M5B3X3_9BACL</name>
<accession>A0A1M5B3X3</accession>
<evidence type="ECO:0000313" key="1">
    <source>
        <dbReference type="EMBL" id="SHF37214.1"/>
    </source>
</evidence>
<dbReference type="RefSeq" id="WP_245815705.1">
    <property type="nucleotide sequence ID" value="NZ_FQVL01000018.1"/>
</dbReference>